<gene>
    <name evidence="2" type="ORF">SAY89_00315</name>
</gene>
<dbReference type="AlphaFoldDB" id="A0AAF0ZE95"/>
<organism evidence="2">
    <name type="scientific">Cyanobacterium aponinum AL20115</name>
    <dbReference type="NCBI Taxonomy" id="3090662"/>
    <lineage>
        <taxon>Bacteria</taxon>
        <taxon>Bacillati</taxon>
        <taxon>Cyanobacteriota</taxon>
        <taxon>Cyanophyceae</taxon>
        <taxon>Oscillatoriophycideae</taxon>
        <taxon>Chroococcales</taxon>
        <taxon>Geminocystaceae</taxon>
        <taxon>Cyanobacterium</taxon>
    </lineage>
</organism>
<feature type="transmembrane region" description="Helical" evidence="1">
    <location>
        <begin position="48"/>
        <end position="65"/>
    </location>
</feature>
<feature type="transmembrane region" description="Helical" evidence="1">
    <location>
        <begin position="71"/>
        <end position="88"/>
    </location>
</feature>
<keyword evidence="1" id="KW-0472">Membrane</keyword>
<dbReference type="EMBL" id="CP138348">
    <property type="protein sequence ID" value="WPF88753.1"/>
    <property type="molecule type" value="Genomic_DNA"/>
</dbReference>
<evidence type="ECO:0000256" key="1">
    <source>
        <dbReference type="SAM" id="Phobius"/>
    </source>
</evidence>
<name>A0AAF0ZE95_9CHRO</name>
<reference evidence="2" key="1">
    <citation type="submission" date="2023-11" db="EMBL/GenBank/DDBJ databases">
        <title>Genome sequence of Cyanobacterium aponinum BCRC AL20115.</title>
        <authorList>
            <person name="Chang H.-Y."/>
            <person name="Lin K.-M."/>
            <person name="Hsueh H.-T."/>
            <person name="Chu H.-A."/>
            <person name="Kuo C.-H."/>
        </authorList>
    </citation>
    <scope>NUCLEOTIDE SEQUENCE</scope>
    <source>
        <strain evidence="2">AL20115</strain>
    </source>
</reference>
<proteinExistence type="predicted"/>
<keyword evidence="1" id="KW-1133">Transmembrane helix</keyword>
<protein>
    <submittedName>
        <fullName evidence="2">Uncharacterized protein</fullName>
    </submittedName>
</protein>
<evidence type="ECO:0000313" key="2">
    <source>
        <dbReference type="EMBL" id="WPF88753.1"/>
    </source>
</evidence>
<dbReference type="RefSeq" id="WP_206602522.1">
    <property type="nucleotide sequence ID" value="NZ_CP138348.1"/>
</dbReference>
<accession>A0AAF0ZE95</accession>
<sequence>MFSKNNPDKNPMATSEIENLTNKNNEDLFDTELEEIDSPPLVKLVEKISGILSPYFIVIVGLYLYDNNFLFGSILILIGVLSLLKISYEDVLAWVEKIKGIFKS</sequence>
<keyword evidence="1" id="KW-0812">Transmembrane</keyword>